<dbReference type="Proteomes" id="UP001500864">
    <property type="component" value="Unassembled WGS sequence"/>
</dbReference>
<keyword evidence="3" id="KW-1185">Reference proteome</keyword>
<evidence type="ECO:0008006" key="4">
    <source>
        <dbReference type="Google" id="ProtNLM"/>
    </source>
</evidence>
<dbReference type="EMBL" id="BAABIZ010000001">
    <property type="protein sequence ID" value="GAA5103574.1"/>
    <property type="molecule type" value="Genomic_DNA"/>
</dbReference>
<proteinExistence type="predicted"/>
<gene>
    <name evidence="2" type="ORF">GCM10023261_00860</name>
</gene>
<sequence length="68" mass="8549">MNDLIRIIVELLFSIGALFMFFYTLFSYYKSKGYNRKEIWKKILLRIFLFVILFSITFFIYIRYFYEQ</sequence>
<reference evidence="3" key="1">
    <citation type="journal article" date="2019" name="Int. J. Syst. Evol. Microbiol.">
        <title>The Global Catalogue of Microorganisms (GCM) 10K type strain sequencing project: providing services to taxonomists for standard genome sequencing and annotation.</title>
        <authorList>
            <consortium name="The Broad Institute Genomics Platform"/>
            <consortium name="The Broad Institute Genome Sequencing Center for Infectious Disease"/>
            <person name="Wu L."/>
            <person name="Ma J."/>
        </authorList>
    </citation>
    <scope>NUCLEOTIDE SEQUENCE [LARGE SCALE GENOMIC DNA]</scope>
    <source>
        <strain evidence="3">JCM 17712</strain>
    </source>
</reference>
<evidence type="ECO:0000313" key="2">
    <source>
        <dbReference type="EMBL" id="GAA5103574.1"/>
    </source>
</evidence>
<keyword evidence="1" id="KW-0472">Membrane</keyword>
<evidence type="ECO:0000313" key="3">
    <source>
        <dbReference type="Proteomes" id="UP001500864"/>
    </source>
</evidence>
<keyword evidence="1" id="KW-1133">Transmembrane helix</keyword>
<protein>
    <recommendedName>
        <fullName evidence="4">HIG1 domain-containing protein</fullName>
    </recommendedName>
</protein>
<name>A0ABP9MWL0_9HYPH</name>
<keyword evidence="1" id="KW-0812">Transmembrane</keyword>
<comment type="caution">
    <text evidence="2">The sequence shown here is derived from an EMBL/GenBank/DDBJ whole genome shotgun (WGS) entry which is preliminary data.</text>
</comment>
<feature type="transmembrane region" description="Helical" evidence="1">
    <location>
        <begin position="6"/>
        <end position="26"/>
    </location>
</feature>
<organism evidence="2 3">
    <name type="scientific">Bartonella jaculi</name>
    <dbReference type="NCBI Taxonomy" id="686226"/>
    <lineage>
        <taxon>Bacteria</taxon>
        <taxon>Pseudomonadati</taxon>
        <taxon>Pseudomonadota</taxon>
        <taxon>Alphaproteobacteria</taxon>
        <taxon>Hyphomicrobiales</taxon>
        <taxon>Bartonellaceae</taxon>
        <taxon>Bartonella</taxon>
    </lineage>
</organism>
<accession>A0ABP9MWL0</accession>
<feature type="transmembrane region" description="Helical" evidence="1">
    <location>
        <begin position="47"/>
        <end position="66"/>
    </location>
</feature>
<evidence type="ECO:0000256" key="1">
    <source>
        <dbReference type="SAM" id="Phobius"/>
    </source>
</evidence>